<accession>A0A0H3ZV87</accession>
<dbReference type="EMBL" id="KP795688">
    <property type="protein sequence ID" value="AKN40293.1"/>
    <property type="molecule type" value="Genomic_DNA"/>
</dbReference>
<organism evidence="1">
    <name type="scientific">Vibrio sp. ZF_6</name>
    <dbReference type="NCBI Taxonomy" id="1652839"/>
    <lineage>
        <taxon>Bacteria</taxon>
        <taxon>Pseudomonadati</taxon>
        <taxon>Pseudomonadota</taxon>
        <taxon>Gammaproteobacteria</taxon>
        <taxon>Vibrionales</taxon>
        <taxon>Vibrionaceae</taxon>
        <taxon>Vibrio</taxon>
    </lineage>
</organism>
<sequence>MKCLRDMAIMKGLTQSAKLVSIPKSQLAKAGFFTSRERD</sequence>
<proteinExistence type="predicted"/>
<evidence type="ECO:0000313" key="1">
    <source>
        <dbReference type="EMBL" id="AKN40293.1"/>
    </source>
</evidence>
<dbReference type="AlphaFoldDB" id="A0A0H3ZV87"/>
<reference evidence="1" key="1">
    <citation type="journal article" date="2015" name="MBio">
        <title>Eco-Evolutionary Dynamics of Episomes among Ecologically Cohesive Bacterial Populations.</title>
        <authorList>
            <person name="Xue H."/>
            <person name="Cordero O.X."/>
            <person name="Camas F.M."/>
            <person name="Trimble W."/>
            <person name="Meyer F."/>
            <person name="Guglielmini J."/>
            <person name="Rocha E.P."/>
            <person name="Polz M.F."/>
        </authorList>
    </citation>
    <scope>NUCLEOTIDE SEQUENCE</scope>
    <source>
        <strain evidence="1">ZF_6</strain>
    </source>
</reference>
<protein>
    <submittedName>
        <fullName evidence="1">Uncharacterized protein</fullName>
    </submittedName>
</protein>
<name>A0A0H3ZV87_9VIBR</name>